<accession>A0A1L5JH20</accession>
<evidence type="ECO:0000313" key="1">
    <source>
        <dbReference type="EMBL" id="APO13908.1"/>
    </source>
</evidence>
<reference evidence="1 2" key="1">
    <citation type="submission" date="2016-04" db="EMBL/GenBank/DDBJ databases">
        <title>Sequence analysis of the Plodia interpunctella granulovirus genome: Discovery of an unusual inhibitor-of-apoptosis (IAP) gene.</title>
        <authorList>
            <person name="Harrison R.L."/>
            <person name="Rowley D.L."/>
            <person name="Funk C.J."/>
        </authorList>
    </citation>
    <scope>NUCLEOTIDE SEQUENCE [LARGE SCALE GENOMIC DNA]</scope>
    <source>
        <strain evidence="1">Cambridge</strain>
    </source>
</reference>
<keyword evidence="2" id="KW-1185">Reference proteome</keyword>
<dbReference type="Proteomes" id="UP000204293">
    <property type="component" value="Segment"/>
</dbReference>
<evidence type="ECO:0000313" key="2">
    <source>
        <dbReference type="Proteomes" id="UP000204293"/>
    </source>
</evidence>
<proteinExistence type="predicted"/>
<dbReference type="EMBL" id="KX151395">
    <property type="protein sequence ID" value="APO13908.1"/>
    <property type="molecule type" value="Genomic_DNA"/>
</dbReference>
<dbReference type="GeneID" id="30685028"/>
<dbReference type="KEGG" id="vg:30685028"/>
<name>A0A1L5JH20_9BBAC</name>
<sequence>MSRIGLISNIPVLGEFYTDRLRSASRTKRKFIPPEFILQREARVEVYVQPLEYAFDTGIITLQDQFWKQTCEYRREELFIPPVQNIIISNSITTQEQTIIEECKQGEYAVYVVMGQQEQLMTIDVTDGPVYYQLSFDASKKNTRVSKFRLTKKDSISIPKLYSCNSLIPQHSVPYDKFDEFMRDLEDHVNNTRDLKYLFLYICLANDQLEFSGQSLHEHYINSQFCFSSTELFFYSKQKLKELHTIQHVYCDKVLQTFMHIFDDNNGIILITFVLNFDVSPNDMFFVVNTKSNTLFHAARSSNDIVTKYPCVNHEANVVYLIKYYDYENDNPEFFTLYTYY</sequence>
<dbReference type="RefSeq" id="YP_009330156.1">
    <property type="nucleotide sequence ID" value="NC_032255.1"/>
</dbReference>
<protein>
    <submittedName>
        <fullName evidence="1">ORF24</fullName>
    </submittedName>
</protein>
<organism evidence="1 2">
    <name type="scientific">Plodia interpunctella granulovirus</name>
    <dbReference type="NCBI Taxonomy" id="262175"/>
    <lineage>
        <taxon>Viruses</taxon>
        <taxon>Viruses incertae sedis</taxon>
        <taxon>Naldaviricetes</taxon>
        <taxon>Lefavirales</taxon>
        <taxon>Baculoviridae</taxon>
        <taxon>Betabaculovirus</taxon>
        <taxon>Betabaculovirus plinterpunctellae</taxon>
    </lineage>
</organism>